<dbReference type="InterPro" id="IPR049809">
    <property type="entry name" value="YehF/YfeS-like_WGR"/>
</dbReference>
<feature type="compositionally biased region" description="Low complexity" evidence="1">
    <location>
        <begin position="85"/>
        <end position="99"/>
    </location>
</feature>
<accession>A0A1H0QDY4</accession>
<dbReference type="EMBL" id="FNIX01000005">
    <property type="protein sequence ID" value="SDP15601.1"/>
    <property type="molecule type" value="Genomic_DNA"/>
</dbReference>
<feature type="region of interest" description="Disordered" evidence="1">
    <location>
        <begin position="85"/>
        <end position="152"/>
    </location>
</feature>
<dbReference type="RefSeq" id="WP_176959812.1">
    <property type="nucleotide sequence ID" value="NZ_FNIX01000005.1"/>
</dbReference>
<dbReference type="STRING" id="641025.SAMN05421507_105436"/>
<protein>
    <submittedName>
        <fullName evidence="3">WGR domain-containing protein, predicted DNA-binding domain in MolR</fullName>
    </submittedName>
</protein>
<dbReference type="Pfam" id="PF13569">
    <property type="entry name" value="DUF4132"/>
    <property type="match status" value="1"/>
</dbReference>
<reference evidence="4" key="1">
    <citation type="submission" date="2016-10" db="EMBL/GenBank/DDBJ databases">
        <authorList>
            <person name="Varghese N."/>
            <person name="Submissions S."/>
        </authorList>
    </citation>
    <scope>NUCLEOTIDE SEQUENCE [LARGE SCALE GENOMIC DNA]</scope>
    <source>
        <strain evidence="4">CGMCC 4.6609</strain>
    </source>
</reference>
<feature type="domain" description="WGR" evidence="2">
    <location>
        <begin position="1"/>
        <end position="77"/>
    </location>
</feature>
<dbReference type="Gene3D" id="2.20.140.10">
    <property type="entry name" value="WGR domain"/>
    <property type="match status" value="1"/>
</dbReference>
<dbReference type="CDD" id="cd07996">
    <property type="entry name" value="WGR_MMR_like"/>
    <property type="match status" value="1"/>
</dbReference>
<organism evidence="3 4">
    <name type="scientific">Lentzea jiangxiensis</name>
    <dbReference type="NCBI Taxonomy" id="641025"/>
    <lineage>
        <taxon>Bacteria</taxon>
        <taxon>Bacillati</taxon>
        <taxon>Actinomycetota</taxon>
        <taxon>Actinomycetes</taxon>
        <taxon>Pseudonocardiales</taxon>
        <taxon>Pseudonocardiaceae</taxon>
        <taxon>Lentzea</taxon>
    </lineage>
</organism>
<dbReference type="InterPro" id="IPR025406">
    <property type="entry name" value="DUF4132"/>
</dbReference>
<proteinExistence type="predicted"/>
<name>A0A1H0QDY4_9PSEU</name>
<keyword evidence="3" id="KW-0238">DNA-binding</keyword>
<feature type="compositionally biased region" description="Low complexity" evidence="1">
    <location>
        <begin position="107"/>
        <end position="145"/>
    </location>
</feature>
<dbReference type="InterPro" id="IPR008893">
    <property type="entry name" value="WGR_domain"/>
</dbReference>
<dbReference type="Pfam" id="PF05406">
    <property type="entry name" value="WGR"/>
    <property type="match status" value="1"/>
</dbReference>
<evidence type="ECO:0000259" key="2">
    <source>
        <dbReference type="PROSITE" id="PS51977"/>
    </source>
</evidence>
<dbReference type="AlphaFoldDB" id="A0A1H0QDY4"/>
<gene>
    <name evidence="3" type="ORF">SAMN05421507_105436</name>
</gene>
<sequence>MRRWELVSGGSAKFWEIEQDGVAVTVRFGRLDTHGQTKTKDLASAEAARAHVAKLVAEKEKKGYRPVTNGSEAVSTSSAAASTAATATAAGDPQAATSAPHPVAPLSATSSTSSSAATSPATSTATTSPATSAVIPVPASPTTKPAPTPVDEDTWVMPKAWLRDVIRQRGFHPAPEFSVDEASAEEARRRTAELGTAVEAVLSEPSSDPDLVRAVREHLAGRTSPVGAAAVAAITECGEQSVHAWIADHGVVFATEATIEFTRLQCAPEWFPQDRRYGDRILVSRGGYLHIILDTVEGRMLKAVRYALAVADDAERAAAETALTKLDALQDTNVKLLRAFLMPGRPDWFEDVSGTPNSRVRWWILPCSASTFEEFQAAGTSLSNNSSFLHTALYVLGPSIVPLLAAALDHNYQLADRRKQVLKVLAAIPTDEAFTVALDRLDAKYVRPTLLSMMAAFPARAARLLGERAGENPELRQLLSVHLKTYPHLEKPEGFVEVETAEVPEAPAEALPPLLVAPPWVHRKPLVKAVVVPDLPPPPSSLVWEPGEREDWLQPGQWDIRQTWQELLEQHRAGRIGWRMRYLLALAPEEVARPLFTGWDARQLGWNFESTGKMLAARFGFDALPLLLRIVDSSSNAAAILLPFATPEVAAAMADWLVRLKQVRKVALAWLARHRETAARLLIPAALGRPGAPRRDAEAALRHLHGLGVDVPALAPTPKAAAALRAFLAIDPVEVLPARLPAIGDWADTRLLPQVLLADRKHALSAEAAKHLLMTAALSKPGDVYAGLTLVRESLDRASLAEFAWAVFQRWQEIGAPSKESWALSALGWFGDDSTVRALSPLIRVWPGQSQHTKAVSALDVLADIGSEVALSHLNSIAEKVKFKGLKTKAQEKVAQIAAELGLSRDQLADRLVPRLGLDDAASLVIDYGERKFTVGFDEQLKPFVLDPDGKRRKDLPKPGAKDDQDLAPLEHKRFMALKKDVRTIASDQIHRLERAMVDQRTWTADEFHTVLAGHPLLWHIVRRLVWITNESASFRLAEDRTLADANDDEFTLPESATVRVAHPVDLRAELEAWGEVFADYEILQPFPQLGRPLHVVPQGEDLLPHLKKYLEVMLPVGKLLSLTKKGWNRGEPQDGGVECWMTRPLPSGGALVASLDPGIAVGAIDIFPEVKFTELWFSAHGQGYWSSQHDAQTALLADSITASELVSELESLHS</sequence>
<dbReference type="GO" id="GO:0003677">
    <property type="term" value="F:DNA binding"/>
    <property type="evidence" value="ECO:0007669"/>
    <property type="project" value="UniProtKB-KW"/>
</dbReference>
<dbReference type="PROSITE" id="PS51977">
    <property type="entry name" value="WGR"/>
    <property type="match status" value="1"/>
</dbReference>
<evidence type="ECO:0000313" key="4">
    <source>
        <dbReference type="Proteomes" id="UP000199691"/>
    </source>
</evidence>
<evidence type="ECO:0000313" key="3">
    <source>
        <dbReference type="EMBL" id="SDP15601.1"/>
    </source>
</evidence>
<dbReference type="Proteomes" id="UP000199691">
    <property type="component" value="Unassembled WGS sequence"/>
</dbReference>
<evidence type="ECO:0000256" key="1">
    <source>
        <dbReference type="SAM" id="MobiDB-lite"/>
    </source>
</evidence>
<dbReference type="SMART" id="SM00773">
    <property type="entry name" value="WGR"/>
    <property type="match status" value="1"/>
</dbReference>
<keyword evidence="4" id="KW-1185">Reference proteome</keyword>